<feature type="binding site" evidence="9">
    <location>
        <position position="255"/>
    </location>
    <ligand>
        <name>L-histidine</name>
        <dbReference type="ChEBI" id="CHEBI:57595"/>
    </ligand>
</feature>
<dbReference type="RefSeq" id="WP_031502774.1">
    <property type="nucleotide sequence ID" value="NC_022795.1"/>
</dbReference>
<organism evidence="11 12">
    <name type="scientific">Pseudothermotoga hypogea DSM 11164 = NBRC 106472</name>
    <dbReference type="NCBI Taxonomy" id="1123384"/>
    <lineage>
        <taxon>Bacteria</taxon>
        <taxon>Thermotogati</taxon>
        <taxon>Thermotogota</taxon>
        <taxon>Thermotogae</taxon>
        <taxon>Thermotogales</taxon>
        <taxon>Thermotogaceae</taxon>
        <taxon>Pseudothermotoga</taxon>
    </lineage>
</organism>
<dbReference type="EC" id="6.1.1.21" evidence="8"/>
<dbReference type="SUPFAM" id="SSF55681">
    <property type="entry name" value="Class II aaRS and biotin synthetases"/>
    <property type="match status" value="1"/>
</dbReference>
<dbReference type="GO" id="GO:0005524">
    <property type="term" value="F:ATP binding"/>
    <property type="evidence" value="ECO:0007669"/>
    <property type="project" value="UniProtKB-UniRule"/>
</dbReference>
<dbReference type="InterPro" id="IPR015807">
    <property type="entry name" value="His-tRNA-ligase"/>
</dbReference>
<dbReference type="Gene3D" id="3.40.50.800">
    <property type="entry name" value="Anticodon-binding domain"/>
    <property type="match status" value="1"/>
</dbReference>
<accession>A0A0X1KT87</accession>
<feature type="binding site" evidence="9">
    <location>
        <begin position="259"/>
        <end position="260"/>
    </location>
    <ligand>
        <name>L-histidine</name>
        <dbReference type="ChEBI" id="CHEBI:57595"/>
    </ligand>
</feature>
<evidence type="ECO:0000256" key="3">
    <source>
        <dbReference type="ARBA" id="ARBA00022741"/>
    </source>
</evidence>
<dbReference type="PANTHER" id="PTHR43707">
    <property type="entry name" value="HISTIDYL-TRNA SYNTHETASE"/>
    <property type="match status" value="1"/>
</dbReference>
<dbReference type="InterPro" id="IPR004516">
    <property type="entry name" value="HisRS/HisZ"/>
</dbReference>
<dbReference type="PROSITE" id="PS50862">
    <property type="entry name" value="AA_TRNA_LIGASE_II"/>
    <property type="match status" value="1"/>
</dbReference>
<feature type="binding site" evidence="9">
    <location>
        <begin position="81"/>
        <end position="83"/>
    </location>
    <ligand>
        <name>L-histidine</name>
        <dbReference type="ChEBI" id="CHEBI:57595"/>
    </ligand>
</feature>
<dbReference type="GO" id="GO:0004821">
    <property type="term" value="F:histidine-tRNA ligase activity"/>
    <property type="evidence" value="ECO:0007669"/>
    <property type="project" value="UniProtKB-UniRule"/>
</dbReference>
<dbReference type="AlphaFoldDB" id="A0A0X1KT87"/>
<gene>
    <name evidence="8" type="primary">hisS</name>
    <name evidence="11" type="ORF">AJ81_10515</name>
</gene>
<evidence type="ECO:0000256" key="5">
    <source>
        <dbReference type="ARBA" id="ARBA00022917"/>
    </source>
</evidence>
<name>A0A0X1KT87_9THEM</name>
<dbReference type="CDD" id="cd00773">
    <property type="entry name" value="HisRS-like_core"/>
    <property type="match status" value="1"/>
</dbReference>
<dbReference type="KEGG" id="phy:AJ81_10515"/>
<dbReference type="InterPro" id="IPR041715">
    <property type="entry name" value="HisRS-like_core"/>
</dbReference>
<dbReference type="SUPFAM" id="SSF52954">
    <property type="entry name" value="Class II aaRS ABD-related"/>
    <property type="match status" value="1"/>
</dbReference>
<dbReference type="InterPro" id="IPR036621">
    <property type="entry name" value="Anticodon-bd_dom_sf"/>
</dbReference>
<dbReference type="PIRSF" id="PIRSF001549">
    <property type="entry name" value="His-tRNA_synth"/>
    <property type="match status" value="1"/>
</dbReference>
<keyword evidence="8" id="KW-0963">Cytoplasm</keyword>
<comment type="similarity">
    <text evidence="1 8">Belongs to the class-II aminoacyl-tRNA synthetase family.</text>
</comment>
<dbReference type="STRING" id="1123384.AJ81_10515"/>
<keyword evidence="3 8" id="KW-0547">Nucleotide-binding</keyword>
<evidence type="ECO:0000256" key="2">
    <source>
        <dbReference type="ARBA" id="ARBA00022598"/>
    </source>
</evidence>
<dbReference type="InterPro" id="IPR004154">
    <property type="entry name" value="Anticodon-bd"/>
</dbReference>
<dbReference type="Pfam" id="PF13393">
    <property type="entry name" value="tRNA-synt_His"/>
    <property type="match status" value="2"/>
</dbReference>
<comment type="catalytic activity">
    <reaction evidence="7 8">
        <text>tRNA(His) + L-histidine + ATP = L-histidyl-tRNA(His) + AMP + diphosphate + H(+)</text>
        <dbReference type="Rhea" id="RHEA:17313"/>
        <dbReference type="Rhea" id="RHEA-COMP:9665"/>
        <dbReference type="Rhea" id="RHEA-COMP:9689"/>
        <dbReference type="ChEBI" id="CHEBI:15378"/>
        <dbReference type="ChEBI" id="CHEBI:30616"/>
        <dbReference type="ChEBI" id="CHEBI:33019"/>
        <dbReference type="ChEBI" id="CHEBI:57595"/>
        <dbReference type="ChEBI" id="CHEBI:78442"/>
        <dbReference type="ChEBI" id="CHEBI:78527"/>
        <dbReference type="ChEBI" id="CHEBI:456215"/>
        <dbReference type="EC" id="6.1.1.21"/>
    </reaction>
</comment>
<comment type="subunit">
    <text evidence="8">Homodimer.</text>
</comment>
<feature type="binding site" evidence="9">
    <location>
        <position position="130"/>
    </location>
    <ligand>
        <name>L-histidine</name>
        <dbReference type="ChEBI" id="CHEBI:57595"/>
    </ligand>
</feature>
<proteinExistence type="inferred from homology"/>
<dbReference type="InterPro" id="IPR006195">
    <property type="entry name" value="aa-tRNA-synth_II"/>
</dbReference>
<dbReference type="CDD" id="cd00859">
    <property type="entry name" value="HisRS_anticodon"/>
    <property type="match status" value="1"/>
</dbReference>
<feature type="binding site" evidence="9">
    <location>
        <position position="112"/>
    </location>
    <ligand>
        <name>L-histidine</name>
        <dbReference type="ChEBI" id="CHEBI:57595"/>
    </ligand>
</feature>
<dbReference type="Proteomes" id="UP000077469">
    <property type="component" value="Chromosome"/>
</dbReference>
<dbReference type="NCBIfam" id="TIGR00442">
    <property type="entry name" value="hisS"/>
    <property type="match status" value="1"/>
</dbReference>
<dbReference type="PaxDb" id="1123384-AJ81_10515"/>
<dbReference type="PANTHER" id="PTHR43707:SF1">
    <property type="entry name" value="HISTIDINE--TRNA LIGASE, MITOCHONDRIAL-RELATED"/>
    <property type="match status" value="1"/>
</dbReference>
<dbReference type="InterPro" id="IPR045864">
    <property type="entry name" value="aa-tRNA-synth_II/BPL/LPL"/>
</dbReference>
<evidence type="ECO:0000256" key="8">
    <source>
        <dbReference type="HAMAP-Rule" id="MF_00127"/>
    </source>
</evidence>
<keyword evidence="2 8" id="KW-0436">Ligase</keyword>
<evidence type="ECO:0000256" key="6">
    <source>
        <dbReference type="ARBA" id="ARBA00023146"/>
    </source>
</evidence>
<dbReference type="GO" id="GO:0005737">
    <property type="term" value="C:cytoplasm"/>
    <property type="evidence" value="ECO:0007669"/>
    <property type="project" value="UniProtKB-SubCell"/>
</dbReference>
<comment type="subcellular location">
    <subcellularLocation>
        <location evidence="8">Cytoplasm</location>
    </subcellularLocation>
</comment>
<evidence type="ECO:0000256" key="4">
    <source>
        <dbReference type="ARBA" id="ARBA00022840"/>
    </source>
</evidence>
<dbReference type="HAMAP" id="MF_00127">
    <property type="entry name" value="His_tRNA_synth"/>
    <property type="match status" value="1"/>
</dbReference>
<dbReference type="InterPro" id="IPR033656">
    <property type="entry name" value="HisRS_anticodon"/>
</dbReference>
<evidence type="ECO:0000259" key="10">
    <source>
        <dbReference type="PROSITE" id="PS50862"/>
    </source>
</evidence>
<evidence type="ECO:0000256" key="7">
    <source>
        <dbReference type="ARBA" id="ARBA00047639"/>
    </source>
</evidence>
<dbReference type="OrthoDB" id="9800814at2"/>
<keyword evidence="5 8" id="KW-0648">Protein biosynthesis</keyword>
<dbReference type="PATRIC" id="fig|1123384.7.peg.2109"/>
<evidence type="ECO:0000313" key="11">
    <source>
        <dbReference type="EMBL" id="AJC74538.1"/>
    </source>
</evidence>
<keyword evidence="12" id="KW-1185">Reference proteome</keyword>
<dbReference type="Gene3D" id="3.30.930.10">
    <property type="entry name" value="Bira Bifunctional Protein, Domain 2"/>
    <property type="match status" value="1"/>
</dbReference>
<keyword evidence="6 8" id="KW-0030">Aminoacyl-tRNA synthetase</keyword>
<feature type="binding site" evidence="9">
    <location>
        <position position="126"/>
    </location>
    <ligand>
        <name>L-histidine</name>
        <dbReference type="ChEBI" id="CHEBI:57595"/>
    </ligand>
</feature>
<dbReference type="GO" id="GO:0006427">
    <property type="term" value="P:histidyl-tRNA aminoacylation"/>
    <property type="evidence" value="ECO:0007669"/>
    <property type="project" value="UniProtKB-UniRule"/>
</dbReference>
<reference evidence="11 12" key="1">
    <citation type="submission" date="2014-01" db="EMBL/GenBank/DDBJ databases">
        <title>Genome sequencing of Thermotog hypogea.</title>
        <authorList>
            <person name="Zhang X."/>
            <person name="Alvare G."/>
            <person name="Fristensky B."/>
            <person name="Chen L."/>
            <person name="Suen T."/>
            <person name="Chen Q."/>
            <person name="Ma K."/>
        </authorList>
    </citation>
    <scope>NUCLEOTIDE SEQUENCE [LARGE SCALE GENOMIC DNA]</scope>
    <source>
        <strain evidence="11 12">DSM 11164</strain>
    </source>
</reference>
<feature type="domain" description="Aminoacyl-transfer RNA synthetases class-II family profile" evidence="10">
    <location>
        <begin position="8"/>
        <end position="320"/>
    </location>
</feature>
<dbReference type="Pfam" id="PF03129">
    <property type="entry name" value="HGTP_anticodon"/>
    <property type="match status" value="1"/>
</dbReference>
<keyword evidence="4 8" id="KW-0067">ATP-binding</keyword>
<protein>
    <recommendedName>
        <fullName evidence="8">Histidine--tRNA ligase</fullName>
        <ecNumber evidence="8">6.1.1.21</ecNumber>
    </recommendedName>
    <alternativeName>
        <fullName evidence="8">Histidyl-tRNA synthetase</fullName>
        <shortName evidence="8">HisRS</shortName>
    </alternativeName>
</protein>
<evidence type="ECO:0000313" key="12">
    <source>
        <dbReference type="Proteomes" id="UP000077469"/>
    </source>
</evidence>
<evidence type="ECO:0000256" key="1">
    <source>
        <dbReference type="ARBA" id="ARBA00008226"/>
    </source>
</evidence>
<sequence>MKYERIKGTQDIYGDEVNYWYFIEENARTVANLYGYEEIRTPIIEPTELFVRSVGEETDIVQKEMYTFTDKGGRSITLRPEGTAPTVRAFIENSMINEGLPQRFFYIGPMFRYERPQAGRLRQFHQFGVELIGSAHASADVEVLLIAKHFLDRIGVRDYMVHLNSIGCPKCRPIYKQKLKEYYESHVDLLCDDCERRLNTNVLRLLDCKIDAHLAEKAPKSFEFLCDECRSHYEELKQKLTELHFDFVEDGTLVRGLDYYTRTVFEIRHRELGAQNTILAGGRYDGLFSELGGQAIPALGFASGIERLVLTLKSQGTNVPRRERCFAYVASLGLKASIEAFKIAEELRKKGVPVINEVNDRKLTAQLKHANKIGAKVVIILGDEELSRSVAHVKLLESFTQVEVSLDVVVDYVLELFSSRS</sequence>
<dbReference type="EMBL" id="CP007141">
    <property type="protein sequence ID" value="AJC74538.1"/>
    <property type="molecule type" value="Genomic_DNA"/>
</dbReference>
<evidence type="ECO:0000256" key="9">
    <source>
        <dbReference type="PIRSR" id="PIRSR001549-1"/>
    </source>
</evidence>